<organism evidence="2 3">
    <name type="scientific">Dentiscutata erythropus</name>
    <dbReference type="NCBI Taxonomy" id="1348616"/>
    <lineage>
        <taxon>Eukaryota</taxon>
        <taxon>Fungi</taxon>
        <taxon>Fungi incertae sedis</taxon>
        <taxon>Mucoromycota</taxon>
        <taxon>Glomeromycotina</taxon>
        <taxon>Glomeromycetes</taxon>
        <taxon>Diversisporales</taxon>
        <taxon>Gigasporaceae</taxon>
        <taxon>Dentiscutata</taxon>
    </lineage>
</organism>
<evidence type="ECO:0000313" key="3">
    <source>
        <dbReference type="Proteomes" id="UP000789405"/>
    </source>
</evidence>
<feature type="region of interest" description="Disordered" evidence="1">
    <location>
        <begin position="26"/>
        <end position="80"/>
    </location>
</feature>
<gene>
    <name evidence="2" type="ORF">DERYTH_LOCUS1711</name>
</gene>
<dbReference type="PANTHER" id="PTHR45786:SF74">
    <property type="entry name" value="ATP-DEPENDENT DNA HELICASE"/>
    <property type="match status" value="1"/>
</dbReference>
<proteinExistence type="predicted"/>
<dbReference type="EMBL" id="CAJVPY010000494">
    <property type="protein sequence ID" value="CAG8476464.1"/>
    <property type="molecule type" value="Genomic_DNA"/>
</dbReference>
<dbReference type="Proteomes" id="UP000789405">
    <property type="component" value="Unassembled WGS sequence"/>
</dbReference>
<feature type="region of interest" description="Disordered" evidence="1">
    <location>
        <begin position="119"/>
        <end position="144"/>
    </location>
</feature>
<protein>
    <submittedName>
        <fullName evidence="2">17121_t:CDS:1</fullName>
    </submittedName>
</protein>
<feature type="compositionally biased region" description="Acidic residues" evidence="1">
    <location>
        <begin position="122"/>
        <end position="143"/>
    </location>
</feature>
<feature type="compositionally biased region" description="Basic residues" evidence="1">
    <location>
        <begin position="64"/>
        <end position="74"/>
    </location>
</feature>
<name>A0A9N8W464_9GLOM</name>
<accession>A0A9N8W464</accession>
<comment type="caution">
    <text evidence="2">The sequence shown here is derived from an EMBL/GenBank/DDBJ whole genome shotgun (WGS) entry which is preliminary data.</text>
</comment>
<evidence type="ECO:0000256" key="1">
    <source>
        <dbReference type="SAM" id="MobiDB-lite"/>
    </source>
</evidence>
<dbReference type="OrthoDB" id="2272314at2759"/>
<sequence>DYAAPNNKSKKDRENRLKRRRQAKYMHYQKEGFAGPLTKTRFKTSDVSKTSKVLSETRSQTKAGQKKKQQKHRASISEEKKIKNLEKRKKAYKKKKKEQFEQFYKIRLCNLDKYKKIKNEENNDEDDNDDNDDGENDDEDDNGDDKLCCMNGEVLLAPLLAPLPAIYKLFIEKDPISKLPFVKQAIAYNQVFAFTSIGTNSCLPNQGEPPQFFQIYFHDPTNIKAQIDRKHEIIEEKLNKDMLKEIQEELMEFNPFANTYIQAGNVQASLIYILIHNMHGRDIRQYNLPTTNEVVAICFTDTEMRERDIRIYRYDEKFQKIFELNGVYDPLQYLLLFPSGEYGWHSGILRRNKIQIIDEKITAADKECLEKESQKKLSKNIPKDSEISKIEAEGIF</sequence>
<keyword evidence="3" id="KW-1185">Reference proteome</keyword>
<dbReference type="PANTHER" id="PTHR45786">
    <property type="entry name" value="DNA BINDING PROTEIN-LIKE"/>
    <property type="match status" value="1"/>
</dbReference>
<evidence type="ECO:0000313" key="2">
    <source>
        <dbReference type="EMBL" id="CAG8476464.1"/>
    </source>
</evidence>
<feature type="compositionally biased region" description="Polar residues" evidence="1">
    <location>
        <begin position="45"/>
        <end position="63"/>
    </location>
</feature>
<reference evidence="2" key="1">
    <citation type="submission" date="2021-06" db="EMBL/GenBank/DDBJ databases">
        <authorList>
            <person name="Kallberg Y."/>
            <person name="Tangrot J."/>
            <person name="Rosling A."/>
        </authorList>
    </citation>
    <scope>NUCLEOTIDE SEQUENCE</scope>
    <source>
        <strain evidence="2">MA453B</strain>
    </source>
</reference>
<feature type="non-terminal residue" evidence="2">
    <location>
        <position position="396"/>
    </location>
</feature>
<dbReference type="AlphaFoldDB" id="A0A9N8W464"/>